<proteinExistence type="predicted"/>
<gene>
    <name evidence="2" type="ORF">CYR75_15765</name>
</gene>
<name>A0A2K9MMN9_9RHOB</name>
<dbReference type="KEGG" id="paru:CYR75_15765"/>
<evidence type="ECO:0000313" key="3">
    <source>
        <dbReference type="Proteomes" id="UP000234882"/>
    </source>
</evidence>
<geneLocation type="plasmid" evidence="3">
    <name>pcba4604-02</name>
</geneLocation>
<dbReference type="Proteomes" id="UP000234882">
    <property type="component" value="Plasmid pCBA4604-02"/>
</dbReference>
<organism evidence="2 3">
    <name type="scientific">Paracoccus jeotgali</name>
    <dbReference type="NCBI Taxonomy" id="2065379"/>
    <lineage>
        <taxon>Bacteria</taxon>
        <taxon>Pseudomonadati</taxon>
        <taxon>Pseudomonadota</taxon>
        <taxon>Alphaproteobacteria</taxon>
        <taxon>Rhodobacterales</taxon>
        <taxon>Paracoccaceae</taxon>
        <taxon>Paracoccus</taxon>
    </lineage>
</organism>
<keyword evidence="3" id="KW-1185">Reference proteome</keyword>
<feature type="compositionally biased region" description="Basic residues" evidence="1">
    <location>
        <begin position="1"/>
        <end position="10"/>
    </location>
</feature>
<dbReference type="AlphaFoldDB" id="A0A2K9MMN9"/>
<protein>
    <submittedName>
        <fullName evidence="2">Uncharacterized protein</fullName>
    </submittedName>
</protein>
<accession>A0A2K9MMN9</accession>
<sequence>MEPLGRRRFQPPRGLNRTQRRDRRIIIRGQLKPEPHGKLLMQEVGLGAGIRQFDRHTAKITAGQDNVDMIAVGVGVARGKPAVRVGIDGQACQRRHHDAQPQLIVCTQPLRQRERHMDCRPAATEGLDVVYHPVGLEDGQGAAQGLGAVAQRILDADLGPGMGLDDGAHQSALPRGSCVSS</sequence>
<evidence type="ECO:0000256" key="1">
    <source>
        <dbReference type="SAM" id="MobiDB-lite"/>
    </source>
</evidence>
<reference evidence="2 3" key="1">
    <citation type="submission" date="2017-12" db="EMBL/GenBank/DDBJ databases">
        <title>Genomic analysis of Paracoccus sp. CBA4604.</title>
        <authorList>
            <person name="Roh S.W."/>
            <person name="Kim J.Y."/>
            <person name="Kim J.S."/>
        </authorList>
    </citation>
    <scope>NUCLEOTIDE SEQUENCE [LARGE SCALE GENOMIC DNA]</scope>
    <source>
        <strain evidence="2 3">CBA4604</strain>
        <plasmid evidence="3">pcba4604-02</plasmid>
    </source>
</reference>
<keyword evidence="2" id="KW-0614">Plasmid</keyword>
<dbReference type="EMBL" id="CP025585">
    <property type="protein sequence ID" value="AUM75875.1"/>
    <property type="molecule type" value="Genomic_DNA"/>
</dbReference>
<feature type="region of interest" description="Disordered" evidence="1">
    <location>
        <begin position="1"/>
        <end position="20"/>
    </location>
</feature>
<evidence type="ECO:0000313" key="2">
    <source>
        <dbReference type="EMBL" id="AUM75875.1"/>
    </source>
</evidence>